<feature type="signal peptide" evidence="1">
    <location>
        <begin position="1"/>
        <end position="34"/>
    </location>
</feature>
<reference evidence="2 3" key="1">
    <citation type="submission" date="2021-06" db="EMBL/GenBank/DDBJ databases">
        <authorList>
            <person name="Palmer J.M."/>
        </authorList>
    </citation>
    <scope>NUCLEOTIDE SEQUENCE [LARGE SCALE GENOMIC DNA]</scope>
    <source>
        <strain evidence="2 3">AS_MEX2019</strain>
        <tissue evidence="2">Muscle</tissue>
    </source>
</reference>
<dbReference type="Proteomes" id="UP001469553">
    <property type="component" value="Unassembled WGS sequence"/>
</dbReference>
<gene>
    <name evidence="2" type="ORF">AMECASPLE_020688</name>
</gene>
<keyword evidence="1" id="KW-0732">Signal</keyword>
<evidence type="ECO:0000256" key="1">
    <source>
        <dbReference type="SAM" id="SignalP"/>
    </source>
</evidence>
<feature type="chain" id="PRO_5046435623" description="Secreted protein" evidence="1">
    <location>
        <begin position="35"/>
        <end position="195"/>
    </location>
</feature>
<name>A0ABV1A9R3_9TELE</name>
<evidence type="ECO:0008006" key="4">
    <source>
        <dbReference type="Google" id="ProtNLM"/>
    </source>
</evidence>
<organism evidence="2 3">
    <name type="scientific">Ameca splendens</name>
    <dbReference type="NCBI Taxonomy" id="208324"/>
    <lineage>
        <taxon>Eukaryota</taxon>
        <taxon>Metazoa</taxon>
        <taxon>Chordata</taxon>
        <taxon>Craniata</taxon>
        <taxon>Vertebrata</taxon>
        <taxon>Euteleostomi</taxon>
        <taxon>Actinopterygii</taxon>
        <taxon>Neopterygii</taxon>
        <taxon>Teleostei</taxon>
        <taxon>Neoteleostei</taxon>
        <taxon>Acanthomorphata</taxon>
        <taxon>Ovalentaria</taxon>
        <taxon>Atherinomorphae</taxon>
        <taxon>Cyprinodontiformes</taxon>
        <taxon>Goodeidae</taxon>
        <taxon>Ameca</taxon>
    </lineage>
</organism>
<evidence type="ECO:0000313" key="2">
    <source>
        <dbReference type="EMBL" id="MEQ2315284.1"/>
    </source>
</evidence>
<dbReference type="EMBL" id="JAHRIP010086380">
    <property type="protein sequence ID" value="MEQ2315284.1"/>
    <property type="molecule type" value="Genomic_DNA"/>
</dbReference>
<keyword evidence="3" id="KW-1185">Reference proteome</keyword>
<evidence type="ECO:0000313" key="3">
    <source>
        <dbReference type="Proteomes" id="UP001469553"/>
    </source>
</evidence>
<accession>A0ABV1A9R3</accession>
<sequence>MSSRCRPFLRGNMHSSRLLFAGLFFLVLVIYSSGGNVKNEEFYSLFAEYGPTLKMDQALLAFHNQLTEQVQVFYTSDYCYKCVKQPLVTVKPNNNASAAISTKFTLTLQVESQTRNATLCRWSQIYEEGGHYSVWIQMPAASTNPICHFSVDRSPNNAYLRKYKTPNEDSDSLAYFYLLRHIDRTNLLGTLSPSL</sequence>
<comment type="caution">
    <text evidence="2">The sequence shown here is derived from an EMBL/GenBank/DDBJ whole genome shotgun (WGS) entry which is preliminary data.</text>
</comment>
<protein>
    <recommendedName>
        <fullName evidence="4">Secreted protein</fullName>
    </recommendedName>
</protein>
<proteinExistence type="predicted"/>